<dbReference type="Pfam" id="PF00734">
    <property type="entry name" value="CBM_1"/>
    <property type="match status" value="1"/>
</dbReference>
<keyword evidence="3" id="KW-0964">Secreted</keyword>
<dbReference type="SMART" id="SM00236">
    <property type="entry name" value="fCBD"/>
    <property type="match status" value="1"/>
</dbReference>
<comment type="subcellular location">
    <subcellularLocation>
        <location evidence="1">Secreted</location>
    </subcellularLocation>
</comment>
<dbReference type="AlphaFoldDB" id="A0A3M2RV82"/>
<dbReference type="SMART" id="SM00656">
    <property type="entry name" value="Amb_all"/>
    <property type="match status" value="1"/>
</dbReference>
<protein>
    <recommendedName>
        <fullName evidence="7">pectin lyase</fullName>
        <ecNumber evidence="7">4.2.2.10</ecNumber>
    </recommendedName>
</protein>
<dbReference type="InterPro" id="IPR045032">
    <property type="entry name" value="PEL"/>
</dbReference>
<evidence type="ECO:0000256" key="7">
    <source>
        <dbReference type="ARBA" id="ARBA00039082"/>
    </source>
</evidence>
<comment type="similarity">
    <text evidence="2">Belongs to the polysaccharide lyase 1 family.</text>
</comment>
<name>A0A3M2RV82_9HYPO</name>
<dbReference type="InterPro" id="IPR012334">
    <property type="entry name" value="Pectin_lyas_fold"/>
</dbReference>
<dbReference type="GO" id="GO:0000272">
    <property type="term" value="P:polysaccharide catabolic process"/>
    <property type="evidence" value="ECO:0007669"/>
    <property type="project" value="UniProtKB-KW"/>
</dbReference>
<evidence type="ECO:0000256" key="9">
    <source>
        <dbReference type="SAM" id="SignalP"/>
    </source>
</evidence>
<dbReference type="PANTHER" id="PTHR31683:SF16">
    <property type="entry name" value="PECTIN LYASE A-RELATED"/>
    <property type="match status" value="1"/>
</dbReference>
<evidence type="ECO:0000256" key="3">
    <source>
        <dbReference type="ARBA" id="ARBA00022525"/>
    </source>
</evidence>
<dbReference type="EMBL" id="NKUJ01000252">
    <property type="protein sequence ID" value="RMJ09191.1"/>
    <property type="molecule type" value="Genomic_DNA"/>
</dbReference>
<dbReference type="Proteomes" id="UP000277212">
    <property type="component" value="Unassembled WGS sequence"/>
</dbReference>
<evidence type="ECO:0000256" key="8">
    <source>
        <dbReference type="SAM" id="MobiDB-lite"/>
    </source>
</evidence>
<evidence type="ECO:0000256" key="1">
    <source>
        <dbReference type="ARBA" id="ARBA00004613"/>
    </source>
</evidence>
<dbReference type="PROSITE" id="PS51164">
    <property type="entry name" value="CBM1_2"/>
    <property type="match status" value="1"/>
</dbReference>
<comment type="catalytic activity">
    <reaction evidence="6">
        <text>Eliminative cleavage of (1-&gt;4)-alpha-D-galacturonan methyl ester to give oligosaccharides with 4-deoxy-6-O-methyl-alpha-D-galact-4-enuronosyl groups at their non-reducing ends.</text>
        <dbReference type="EC" id="4.2.2.10"/>
    </reaction>
</comment>
<dbReference type="PANTHER" id="PTHR31683">
    <property type="entry name" value="PECTATE LYASE 18-RELATED"/>
    <property type="match status" value="1"/>
</dbReference>
<reference evidence="11 12" key="1">
    <citation type="submission" date="2017-06" db="EMBL/GenBank/DDBJ databases">
        <title>Comparative genomic analysis of Ambrosia Fusariam Clade fungi.</title>
        <authorList>
            <person name="Stajich J.E."/>
            <person name="Carrillo J."/>
            <person name="Kijimoto T."/>
            <person name="Eskalen A."/>
            <person name="O'Donnell K."/>
            <person name="Kasson M."/>
        </authorList>
    </citation>
    <scope>NUCLEOTIDE SEQUENCE [LARGE SCALE GENOMIC DNA]</scope>
    <source>
        <strain evidence="11">UCR3666</strain>
    </source>
</reference>
<dbReference type="InterPro" id="IPR011050">
    <property type="entry name" value="Pectin_lyase_fold/virulence"/>
</dbReference>
<dbReference type="EC" id="4.2.2.10" evidence="7"/>
<dbReference type="GO" id="GO:0005576">
    <property type="term" value="C:extracellular region"/>
    <property type="evidence" value="ECO:0007669"/>
    <property type="project" value="UniProtKB-SubCell"/>
</dbReference>
<gene>
    <name evidence="11" type="ORF">CDV36_011183</name>
</gene>
<sequence length="575" mass="61427">MKPISTLLVALAGLAQLGTSQSVVGKAEGFAKGVTGGGKATPDHPQTIQELTKLLTDKQARVIVLSKEFDYTTSEGTESGNVCASWGTGDKFQKIIQDDCGGKPASRETWYKAARSPIDVASDKTILGVGDKAGIKGKGLRMRGGVKNIIIQNIHVTDLNPKYVWGGDAISFDGADQVWVDHVTTARPGRQHYVFGFNPSKRITLSNNFINGESPYSTGGDGYHYWTFEMVGKDDQITMQNNYIKRTAGRSPALSGKTLLHAVNNVWEDNNGHAIEGGETTARGIFEGNVFINVKKMVSDYKGRLFTAPSSNTECQLALGRACETNLLQNSQGSFDYKDTSFFSEYSSLNIAPAVAASKAKSSVPQNAGAGKINTAGSSAAAVDDSTKSTASTSKSTAQQPKATATQASKPATAGTVALYGQCGGQGYTGATTCAAGKCVKSNDWYSQCLDDSFGTINAISQLHLSIMTALRRAICLDAAARAMRQTRTSITRSRLLAVPVPRFRNYTSASPQWQQASHTRLETAPDSSALQSSLDSVARTYPQTLTEKIVQLHADGVGQGRRVRSGDYLILRLV</sequence>
<proteinExistence type="inferred from homology"/>
<keyword evidence="4 9" id="KW-0732">Signal</keyword>
<evidence type="ECO:0000256" key="4">
    <source>
        <dbReference type="ARBA" id="ARBA00022729"/>
    </source>
</evidence>
<dbReference type="FunFam" id="2.160.20.10:FF:000003">
    <property type="entry name" value="Pectin lyase F"/>
    <property type="match status" value="1"/>
</dbReference>
<dbReference type="GO" id="GO:0030248">
    <property type="term" value="F:cellulose binding"/>
    <property type="evidence" value="ECO:0007669"/>
    <property type="project" value="InterPro"/>
</dbReference>
<evidence type="ECO:0000256" key="2">
    <source>
        <dbReference type="ARBA" id="ARBA00010980"/>
    </source>
</evidence>
<evidence type="ECO:0000313" key="12">
    <source>
        <dbReference type="Proteomes" id="UP000277212"/>
    </source>
</evidence>
<feature type="signal peptide" evidence="9">
    <location>
        <begin position="1"/>
        <end position="20"/>
    </location>
</feature>
<dbReference type="GO" id="GO:0030570">
    <property type="term" value="F:pectate lyase activity"/>
    <property type="evidence" value="ECO:0007669"/>
    <property type="project" value="InterPro"/>
</dbReference>
<dbReference type="SUPFAM" id="SSF51126">
    <property type="entry name" value="Pectin lyase-like"/>
    <property type="match status" value="1"/>
</dbReference>
<dbReference type="GO" id="GO:0047490">
    <property type="term" value="F:pectin lyase activity"/>
    <property type="evidence" value="ECO:0007669"/>
    <property type="project" value="UniProtKB-EC"/>
</dbReference>
<accession>A0A3M2RV82</accession>
<feature type="region of interest" description="Disordered" evidence="8">
    <location>
        <begin position="384"/>
        <end position="408"/>
    </location>
</feature>
<dbReference type="OrthoDB" id="1637350at2759"/>
<feature type="domain" description="CBM1" evidence="10">
    <location>
        <begin position="415"/>
        <end position="450"/>
    </location>
</feature>
<dbReference type="SUPFAM" id="SSF57180">
    <property type="entry name" value="Cellulose-binding domain"/>
    <property type="match status" value="1"/>
</dbReference>
<organism evidence="11 12">
    <name type="scientific">Fusarium kuroshium</name>
    <dbReference type="NCBI Taxonomy" id="2010991"/>
    <lineage>
        <taxon>Eukaryota</taxon>
        <taxon>Fungi</taxon>
        <taxon>Dikarya</taxon>
        <taxon>Ascomycota</taxon>
        <taxon>Pezizomycotina</taxon>
        <taxon>Sordariomycetes</taxon>
        <taxon>Hypocreomycetidae</taxon>
        <taxon>Hypocreales</taxon>
        <taxon>Nectriaceae</taxon>
        <taxon>Fusarium</taxon>
        <taxon>Fusarium solani species complex</taxon>
    </lineage>
</organism>
<evidence type="ECO:0000259" key="10">
    <source>
        <dbReference type="PROSITE" id="PS51164"/>
    </source>
</evidence>
<feature type="chain" id="PRO_5018241615" description="pectin lyase" evidence="9">
    <location>
        <begin position="21"/>
        <end position="575"/>
    </location>
</feature>
<dbReference type="InterPro" id="IPR035971">
    <property type="entry name" value="CBD_sf"/>
</dbReference>
<comment type="caution">
    <text evidence="11">The sequence shown here is derived from an EMBL/GenBank/DDBJ whole genome shotgun (WGS) entry which is preliminary data.</text>
</comment>
<dbReference type="InterPro" id="IPR000254">
    <property type="entry name" value="CBD"/>
</dbReference>
<evidence type="ECO:0000256" key="5">
    <source>
        <dbReference type="ARBA" id="ARBA00023239"/>
    </source>
</evidence>
<dbReference type="PROSITE" id="PS00562">
    <property type="entry name" value="CBM1_1"/>
    <property type="match status" value="1"/>
</dbReference>
<dbReference type="Gene3D" id="2.160.20.10">
    <property type="entry name" value="Single-stranded right-handed beta-helix, Pectin lyase-like"/>
    <property type="match status" value="1"/>
</dbReference>
<evidence type="ECO:0000256" key="6">
    <source>
        <dbReference type="ARBA" id="ARBA00036818"/>
    </source>
</evidence>
<keyword evidence="12" id="KW-1185">Reference proteome</keyword>
<keyword evidence="5 11" id="KW-0456">Lyase</keyword>
<dbReference type="InterPro" id="IPR002022">
    <property type="entry name" value="Pec_lyase"/>
</dbReference>
<dbReference type="STRING" id="2010991.A0A3M2RV82"/>
<evidence type="ECO:0000313" key="11">
    <source>
        <dbReference type="EMBL" id="RMJ09191.1"/>
    </source>
</evidence>